<dbReference type="Pfam" id="PF06439">
    <property type="entry name" value="3keto-disac_hyd"/>
    <property type="match status" value="1"/>
</dbReference>
<accession>A0A7G5XG27</accession>
<organism evidence="2 3">
    <name type="scientific">Lacibacter sediminis</name>
    <dbReference type="NCBI Taxonomy" id="2760713"/>
    <lineage>
        <taxon>Bacteria</taxon>
        <taxon>Pseudomonadati</taxon>
        <taxon>Bacteroidota</taxon>
        <taxon>Chitinophagia</taxon>
        <taxon>Chitinophagales</taxon>
        <taxon>Chitinophagaceae</taxon>
        <taxon>Lacibacter</taxon>
    </lineage>
</organism>
<evidence type="ECO:0000313" key="2">
    <source>
        <dbReference type="EMBL" id="QNA44430.1"/>
    </source>
</evidence>
<dbReference type="PROSITE" id="PS51257">
    <property type="entry name" value="PROKAR_LIPOPROTEIN"/>
    <property type="match status" value="1"/>
</dbReference>
<dbReference type="Gene3D" id="2.60.120.560">
    <property type="entry name" value="Exo-inulinase, domain 1"/>
    <property type="match status" value="1"/>
</dbReference>
<dbReference type="Proteomes" id="UP000515344">
    <property type="component" value="Chromosome"/>
</dbReference>
<dbReference type="InterPro" id="IPR010496">
    <property type="entry name" value="AL/BT2_dom"/>
</dbReference>
<dbReference type="RefSeq" id="WP_182802692.1">
    <property type="nucleotide sequence ID" value="NZ_CP060007.1"/>
</dbReference>
<dbReference type="GO" id="GO:0016787">
    <property type="term" value="F:hydrolase activity"/>
    <property type="evidence" value="ECO:0007669"/>
    <property type="project" value="InterPro"/>
</dbReference>
<evidence type="ECO:0000259" key="1">
    <source>
        <dbReference type="Pfam" id="PF06439"/>
    </source>
</evidence>
<name>A0A7G5XG27_9BACT</name>
<protein>
    <submittedName>
        <fullName evidence="2">DUF1080 domain-containing protein</fullName>
    </submittedName>
</protein>
<proteinExistence type="predicted"/>
<gene>
    <name evidence="2" type="ORF">H4075_20595</name>
</gene>
<dbReference type="EMBL" id="CP060007">
    <property type="protein sequence ID" value="QNA44430.1"/>
    <property type="molecule type" value="Genomic_DNA"/>
</dbReference>
<dbReference type="AlphaFoldDB" id="A0A7G5XG27"/>
<evidence type="ECO:0000313" key="3">
    <source>
        <dbReference type="Proteomes" id="UP000515344"/>
    </source>
</evidence>
<sequence length="257" mass="28586">MIRSILMIAAMGLFASCNNEGETSNTNDTSTAELPAATPPLLTDEEVKDGWVSLFDGQTTKGWHKYGGTSAGNAWKVVDGTLHLDTSVRQDGKIVDGGDILTDEEYENFHLKIEWKISPNGNSGIIFLSNEDTAKFKHPYESGPEMQVLDNNGHPDAKINKHRAGDLYDLISATPETVKPVGEWNLAEIIIKDGKLEHRLNGVTVVTTTMWDDNWTKMIAASKFKQWPGFGTFKKGKIVLQDHDNAVWFRNIKIKKL</sequence>
<keyword evidence="3" id="KW-1185">Reference proteome</keyword>
<dbReference type="KEGG" id="lacs:H4075_20595"/>
<feature type="domain" description="3-keto-alpha-glucoside-1,2-lyase/3-keto-2-hydroxy-glucal hydratase" evidence="1">
    <location>
        <begin position="50"/>
        <end position="255"/>
    </location>
</feature>
<reference evidence="3" key="1">
    <citation type="submission" date="2020-08" db="EMBL/GenBank/DDBJ databases">
        <title>Lacibacter sp. S13-6-6 genome sequencing.</title>
        <authorList>
            <person name="Jin L."/>
        </authorList>
    </citation>
    <scope>NUCLEOTIDE SEQUENCE [LARGE SCALE GENOMIC DNA]</scope>
    <source>
        <strain evidence="3">S13-6-6</strain>
    </source>
</reference>